<dbReference type="AlphaFoldDB" id="A0A2M6WXA9"/>
<comment type="similarity">
    <text evidence="2 7">Belongs to the phosphohexose mutase family.</text>
</comment>
<dbReference type="EMBL" id="PEZV01000010">
    <property type="protein sequence ID" value="PIT97435.1"/>
    <property type="molecule type" value="Genomic_DNA"/>
</dbReference>
<keyword evidence="3" id="KW-0597">Phosphoprotein</keyword>
<dbReference type="InterPro" id="IPR005846">
    <property type="entry name" value="A-D-PHexomutase_a/b/a-III"/>
</dbReference>
<dbReference type="SUPFAM" id="SSF53738">
    <property type="entry name" value="Phosphoglucomutase, first 3 domains"/>
    <property type="match status" value="3"/>
</dbReference>
<dbReference type="Pfam" id="PF02878">
    <property type="entry name" value="PGM_PMM_I"/>
    <property type="match status" value="1"/>
</dbReference>
<evidence type="ECO:0008006" key="13">
    <source>
        <dbReference type="Google" id="ProtNLM"/>
    </source>
</evidence>
<dbReference type="PRINTS" id="PR00509">
    <property type="entry name" value="PGMPMM"/>
</dbReference>
<name>A0A2M6WXA9_9BACT</name>
<dbReference type="InterPro" id="IPR036900">
    <property type="entry name" value="A-D-PHexomutase_C_sf"/>
</dbReference>
<dbReference type="PANTHER" id="PTHR43771:SF1">
    <property type="entry name" value="PHOSPHOMANNOMUTASE"/>
    <property type="match status" value="1"/>
</dbReference>
<dbReference type="GO" id="GO:0000287">
    <property type="term" value="F:magnesium ion binding"/>
    <property type="evidence" value="ECO:0007669"/>
    <property type="project" value="InterPro"/>
</dbReference>
<evidence type="ECO:0000256" key="2">
    <source>
        <dbReference type="ARBA" id="ARBA00010231"/>
    </source>
</evidence>
<evidence type="ECO:0000259" key="9">
    <source>
        <dbReference type="Pfam" id="PF02879"/>
    </source>
</evidence>
<evidence type="ECO:0000256" key="6">
    <source>
        <dbReference type="ARBA" id="ARBA00023235"/>
    </source>
</evidence>
<dbReference type="InterPro" id="IPR005841">
    <property type="entry name" value="Alpha-D-phosphohexomutase_SF"/>
</dbReference>
<evidence type="ECO:0000313" key="11">
    <source>
        <dbReference type="EMBL" id="PIT97435.1"/>
    </source>
</evidence>
<dbReference type="PANTHER" id="PTHR43771">
    <property type="entry name" value="PHOSPHOMANNOMUTASE"/>
    <property type="match status" value="1"/>
</dbReference>
<dbReference type="Gene3D" id="3.30.310.50">
    <property type="entry name" value="Alpha-D-phosphohexomutase, C-terminal domain"/>
    <property type="match status" value="1"/>
</dbReference>
<evidence type="ECO:0000256" key="7">
    <source>
        <dbReference type="RuleBase" id="RU004326"/>
    </source>
</evidence>
<evidence type="ECO:0000256" key="3">
    <source>
        <dbReference type="ARBA" id="ARBA00022553"/>
    </source>
</evidence>
<evidence type="ECO:0000256" key="5">
    <source>
        <dbReference type="ARBA" id="ARBA00022842"/>
    </source>
</evidence>
<reference evidence="12" key="1">
    <citation type="submission" date="2017-09" db="EMBL/GenBank/DDBJ databases">
        <title>Depth-based differentiation of microbial function through sediment-hosted aquifers and enrichment of novel symbionts in the deep terrestrial subsurface.</title>
        <authorList>
            <person name="Probst A.J."/>
            <person name="Ladd B."/>
            <person name="Jarett J.K."/>
            <person name="Geller-Mcgrath D.E."/>
            <person name="Sieber C.M.K."/>
            <person name="Emerson J.B."/>
            <person name="Anantharaman K."/>
            <person name="Thomas B.C."/>
            <person name="Malmstrom R."/>
            <person name="Stieglmeier M."/>
            <person name="Klingl A."/>
            <person name="Woyke T."/>
            <person name="Ryan C.M."/>
            <person name="Banfield J.F."/>
        </authorList>
    </citation>
    <scope>NUCLEOTIDE SEQUENCE [LARGE SCALE GENOMIC DNA]</scope>
</reference>
<comment type="caution">
    <text evidence="11">The sequence shown here is derived from an EMBL/GenBank/DDBJ whole genome shotgun (WGS) entry which is preliminary data.</text>
</comment>
<feature type="domain" description="Alpha-D-phosphohexomutase alpha/beta/alpha" evidence="8">
    <location>
        <begin position="5"/>
        <end position="126"/>
    </location>
</feature>
<organism evidence="11 12">
    <name type="scientific">Candidatus Berkelbacteria bacterium CG10_big_fil_rev_8_21_14_0_10_41_12</name>
    <dbReference type="NCBI Taxonomy" id="1974513"/>
    <lineage>
        <taxon>Bacteria</taxon>
        <taxon>Candidatus Berkelbacteria</taxon>
    </lineage>
</organism>
<gene>
    <name evidence="11" type="ORF">COT77_01415</name>
</gene>
<evidence type="ECO:0000259" key="8">
    <source>
        <dbReference type="Pfam" id="PF02878"/>
    </source>
</evidence>
<protein>
    <recommendedName>
        <fullName evidence="13">Phosphomannomutase</fullName>
    </recommendedName>
</protein>
<evidence type="ECO:0000256" key="4">
    <source>
        <dbReference type="ARBA" id="ARBA00022723"/>
    </source>
</evidence>
<dbReference type="InterPro" id="IPR016066">
    <property type="entry name" value="A-D-PHexomutase_CS"/>
</dbReference>
<keyword evidence="4 7" id="KW-0479">Metal-binding</keyword>
<comment type="cofactor">
    <cofactor evidence="1">
        <name>Mg(2+)</name>
        <dbReference type="ChEBI" id="CHEBI:18420"/>
    </cofactor>
</comment>
<dbReference type="Pfam" id="PF02879">
    <property type="entry name" value="PGM_PMM_II"/>
    <property type="match status" value="1"/>
</dbReference>
<evidence type="ECO:0000256" key="1">
    <source>
        <dbReference type="ARBA" id="ARBA00001946"/>
    </source>
</evidence>
<dbReference type="InterPro" id="IPR016055">
    <property type="entry name" value="A-D-PHexomutase_a/b/a-I/II/III"/>
</dbReference>
<dbReference type="InterPro" id="IPR005844">
    <property type="entry name" value="A-D-PHexomutase_a/b/a-I"/>
</dbReference>
<dbReference type="Pfam" id="PF02880">
    <property type="entry name" value="PGM_PMM_III"/>
    <property type="match status" value="1"/>
</dbReference>
<dbReference type="PROSITE" id="PS00710">
    <property type="entry name" value="PGM_PMM"/>
    <property type="match status" value="1"/>
</dbReference>
<dbReference type="Proteomes" id="UP000228596">
    <property type="component" value="Unassembled WGS sequence"/>
</dbReference>
<feature type="domain" description="Alpha-D-phosphohexomutase alpha/beta/alpha" evidence="10">
    <location>
        <begin position="257"/>
        <end position="361"/>
    </location>
</feature>
<evidence type="ECO:0000313" key="12">
    <source>
        <dbReference type="Proteomes" id="UP000228596"/>
    </source>
</evidence>
<accession>A0A2M6WXA9</accession>
<evidence type="ECO:0000259" key="10">
    <source>
        <dbReference type="Pfam" id="PF02880"/>
    </source>
</evidence>
<dbReference type="SUPFAM" id="SSF55957">
    <property type="entry name" value="Phosphoglucomutase, C-terminal domain"/>
    <property type="match status" value="1"/>
</dbReference>
<dbReference type="GO" id="GO:0016868">
    <property type="term" value="F:intramolecular phosphotransferase activity"/>
    <property type="evidence" value="ECO:0007669"/>
    <property type="project" value="InterPro"/>
</dbReference>
<dbReference type="InterPro" id="IPR005845">
    <property type="entry name" value="A-D-PHexomutase_a/b/a-II"/>
</dbReference>
<dbReference type="GO" id="GO:0005975">
    <property type="term" value="P:carbohydrate metabolic process"/>
    <property type="evidence" value="ECO:0007669"/>
    <property type="project" value="InterPro"/>
</dbReference>
<dbReference type="Gene3D" id="3.40.120.10">
    <property type="entry name" value="Alpha-D-Glucose-1,6-Bisphosphate, subunit A, domain 3"/>
    <property type="match status" value="3"/>
</dbReference>
<proteinExistence type="inferred from homology"/>
<keyword evidence="6" id="KW-0413">Isomerase</keyword>
<keyword evidence="5 7" id="KW-0460">Magnesium</keyword>
<sequence length="444" mass="50012">MIDEKIFKAYDIRGTYPDQVNEEIAARITCAYVEKLKPKTVVIGRDLREASEKMFESVVKSLVGRGINVKDAGEMTNPMMGFAVFSYGYDGGIILSASHNPIGYGGMKMFTKNAVTIPGNDEEIKKFTLEGCPKYEGPQGEIEKIDIFGDYIKFVRETIDLSKLVKQKILFDPCYGSVGLILDKLLQNLPVERIDLHTKPDKTFGGLSEPNPLNPEIYKEALGLAKNKKPDFGVLWDGDGDRIFFIDENGKFINAPYITAVLVEAVSKKHPNAAVVSDVRIRWPIERACEKSGMKYNEAKSGYRFIKEGMMEKDGAFGAEMTAHYFFKETKYMDNGLIPLLMIWELISATGKKLSELVAPYQKDHFMMDEVKFTIENPGPIIVKLKKEYSDYQINELDGLTIESPEFRFNFRASNTEPAAKLNMEAKSSEILEQEKSKLLSIIG</sequence>
<feature type="domain" description="Alpha-D-phosphohexomutase alpha/beta/alpha" evidence="9">
    <location>
        <begin position="150"/>
        <end position="250"/>
    </location>
</feature>